<dbReference type="Pfam" id="PF00730">
    <property type="entry name" value="HhH-GPD"/>
    <property type="match status" value="1"/>
</dbReference>
<dbReference type="InterPro" id="IPR010316">
    <property type="entry name" value="AlkA_N"/>
</dbReference>
<dbReference type="InterPro" id="IPR000035">
    <property type="entry name" value="Alkylbase_DNA_glycsylse_CS"/>
</dbReference>
<evidence type="ECO:0000259" key="7">
    <source>
        <dbReference type="SMART" id="SM00478"/>
    </source>
</evidence>
<evidence type="ECO:0000256" key="3">
    <source>
        <dbReference type="ARBA" id="ARBA00012000"/>
    </source>
</evidence>
<keyword evidence="4" id="KW-0227">DNA damage</keyword>
<dbReference type="Gene3D" id="3.30.310.20">
    <property type="entry name" value="DNA-3-methyladenine glycosylase AlkA, N-terminal domain"/>
    <property type="match status" value="1"/>
</dbReference>
<proteinExistence type="inferred from homology"/>
<evidence type="ECO:0000313" key="10">
    <source>
        <dbReference type="Proteomes" id="UP001595755"/>
    </source>
</evidence>
<keyword evidence="5" id="KW-0378">Hydrolase</keyword>
<protein>
    <recommendedName>
        <fullName evidence="3">DNA-3-methyladenine glycosylase II</fullName>
        <ecNumber evidence="3">3.2.2.21</ecNumber>
    </recommendedName>
</protein>
<keyword evidence="10" id="KW-1185">Reference proteome</keyword>
<feature type="domain" description="DNA-3-methyladenine glycosylase AlkA N-terminal" evidence="8">
    <location>
        <begin position="4"/>
        <end position="124"/>
    </location>
</feature>
<reference evidence="10" key="1">
    <citation type="journal article" date="2019" name="Int. J. Syst. Evol. Microbiol.">
        <title>The Global Catalogue of Microorganisms (GCM) 10K type strain sequencing project: providing services to taxonomists for standard genome sequencing and annotation.</title>
        <authorList>
            <consortium name="The Broad Institute Genomics Platform"/>
            <consortium name="The Broad Institute Genome Sequencing Center for Infectious Disease"/>
            <person name="Wu L."/>
            <person name="Ma J."/>
        </authorList>
    </citation>
    <scope>NUCLEOTIDE SEQUENCE [LARGE SCALE GENOMIC DNA]</scope>
    <source>
        <strain evidence="10">CGMCC 4.1641</strain>
    </source>
</reference>
<dbReference type="PROSITE" id="PS00516">
    <property type="entry name" value="ALKYLBASE_DNA_GLYCOS"/>
    <property type="match status" value="1"/>
</dbReference>
<dbReference type="InterPro" id="IPR003265">
    <property type="entry name" value="HhH-GPD_domain"/>
</dbReference>
<dbReference type="InterPro" id="IPR011257">
    <property type="entry name" value="DNA_glycosylase"/>
</dbReference>
<feature type="domain" description="HhH-GPD" evidence="7">
    <location>
        <begin position="134"/>
        <end position="299"/>
    </location>
</feature>
<gene>
    <name evidence="9" type="ORF">ACFO1S_28090</name>
</gene>
<dbReference type="Proteomes" id="UP001595755">
    <property type="component" value="Unassembled WGS sequence"/>
</dbReference>
<dbReference type="RefSeq" id="WP_204603026.1">
    <property type="nucleotide sequence ID" value="NZ_JBHSED010000074.1"/>
</dbReference>
<dbReference type="InterPro" id="IPR012904">
    <property type="entry name" value="OGG_N"/>
</dbReference>
<dbReference type="Gene3D" id="1.10.340.30">
    <property type="entry name" value="Hypothetical protein, domain 2"/>
    <property type="match status" value="1"/>
</dbReference>
<dbReference type="EC" id="3.2.2.21" evidence="3"/>
<evidence type="ECO:0000256" key="5">
    <source>
        <dbReference type="ARBA" id="ARBA00022801"/>
    </source>
</evidence>
<evidence type="ECO:0000256" key="4">
    <source>
        <dbReference type="ARBA" id="ARBA00022763"/>
    </source>
</evidence>
<keyword evidence="6" id="KW-0234">DNA repair</keyword>
<organism evidence="9 10">
    <name type="scientific">Cohnella boryungensis</name>
    <dbReference type="NCBI Taxonomy" id="768479"/>
    <lineage>
        <taxon>Bacteria</taxon>
        <taxon>Bacillati</taxon>
        <taxon>Bacillota</taxon>
        <taxon>Bacilli</taxon>
        <taxon>Bacillales</taxon>
        <taxon>Paenibacillaceae</taxon>
        <taxon>Cohnella</taxon>
    </lineage>
</organism>
<dbReference type="Gene3D" id="1.10.1670.10">
    <property type="entry name" value="Helix-hairpin-Helix base-excision DNA repair enzymes (C-terminal)"/>
    <property type="match status" value="1"/>
</dbReference>
<dbReference type="InterPro" id="IPR023170">
    <property type="entry name" value="HhH_base_excis_C"/>
</dbReference>
<dbReference type="PANTHER" id="PTHR43003:SF12">
    <property type="entry name" value="DNA-3-METHYLADENINE GLYCOSYLASE"/>
    <property type="match status" value="1"/>
</dbReference>
<dbReference type="EMBL" id="JBHSED010000074">
    <property type="protein sequence ID" value="MFC4307291.1"/>
    <property type="molecule type" value="Genomic_DNA"/>
</dbReference>
<dbReference type="PANTHER" id="PTHR43003">
    <property type="entry name" value="DNA-3-METHYLADENINE GLYCOSYLASE"/>
    <property type="match status" value="1"/>
</dbReference>
<sequence length="299" mass="34210">MSSSLRIPVPAEFDFAVNLDYLSRSPDESLYRIREGRLYKTIPLGGKTPFFEVSGLEPGFLQVRSLDGDTRWSPDEELAIVQYTRDWFDLDNDLSPFYAMSRNDPVLRDVVKRLYGLRNMGIPDLFEALCWGIIGQQINLAFAYTLKRRLVEAFGRQVRRVDIDCWLFPTPEAIARLSVEEITALRMTTKKAEYLIGVARLMTEGELSKEKLLAAGSFSAAEKRLVSIRGIGPWTANYVLMRCLRYPAAFPIDDVGLHNAIKSVLQMDKKPTSAQIKELAAGWRDWEAYATFYLWRVLY</sequence>
<accession>A0ABV8SI71</accession>
<evidence type="ECO:0000259" key="8">
    <source>
        <dbReference type="SMART" id="SM01009"/>
    </source>
</evidence>
<evidence type="ECO:0000313" key="9">
    <source>
        <dbReference type="EMBL" id="MFC4307291.1"/>
    </source>
</evidence>
<dbReference type="InterPro" id="IPR051912">
    <property type="entry name" value="Alkylbase_DNA_Glycosylase/TA"/>
</dbReference>
<comment type="catalytic activity">
    <reaction evidence="1">
        <text>Hydrolysis of alkylated DNA, releasing 3-methyladenine, 3-methylguanine, 7-methylguanine and 7-methyladenine.</text>
        <dbReference type="EC" id="3.2.2.21"/>
    </reaction>
</comment>
<name>A0ABV8SI71_9BACL</name>
<dbReference type="InterPro" id="IPR037046">
    <property type="entry name" value="AlkA_N_sf"/>
</dbReference>
<evidence type="ECO:0000256" key="2">
    <source>
        <dbReference type="ARBA" id="ARBA00010817"/>
    </source>
</evidence>
<comment type="similarity">
    <text evidence="2">Belongs to the alkylbase DNA glycosidase AlkA family.</text>
</comment>
<dbReference type="Pfam" id="PF07934">
    <property type="entry name" value="OGG_N"/>
    <property type="match status" value="1"/>
</dbReference>
<evidence type="ECO:0000256" key="6">
    <source>
        <dbReference type="ARBA" id="ARBA00023204"/>
    </source>
</evidence>
<dbReference type="SUPFAM" id="SSF48150">
    <property type="entry name" value="DNA-glycosylase"/>
    <property type="match status" value="1"/>
</dbReference>
<evidence type="ECO:0000256" key="1">
    <source>
        <dbReference type="ARBA" id="ARBA00000086"/>
    </source>
</evidence>
<dbReference type="SMART" id="SM01009">
    <property type="entry name" value="AlkA_N"/>
    <property type="match status" value="1"/>
</dbReference>
<dbReference type="SMART" id="SM00478">
    <property type="entry name" value="ENDO3c"/>
    <property type="match status" value="1"/>
</dbReference>
<comment type="caution">
    <text evidence="9">The sequence shown here is derived from an EMBL/GenBank/DDBJ whole genome shotgun (WGS) entry which is preliminary data.</text>
</comment>
<dbReference type="CDD" id="cd00056">
    <property type="entry name" value="ENDO3c"/>
    <property type="match status" value="1"/>
</dbReference>